<gene>
    <name evidence="1" type="ORF">PROQFM164_S01g001323</name>
</gene>
<evidence type="ECO:0000313" key="1">
    <source>
        <dbReference type="EMBL" id="CDM27512.1"/>
    </source>
</evidence>
<sequence length="61" mass="6850">MYKFKDEERSPIHRPSIVGARVKGSTPDFSTYLVMPKRSKLTPDGVMTGSCMISNVMPSMR</sequence>
<name>W6QD31_PENRF</name>
<keyword evidence="2" id="KW-1185">Reference proteome</keyword>
<reference evidence="1" key="1">
    <citation type="journal article" date="2014" name="Nat. Commun.">
        <title>Multiple recent horizontal transfers of a large genomic region in cheese making fungi.</title>
        <authorList>
            <person name="Cheeseman K."/>
            <person name="Ropars J."/>
            <person name="Renault P."/>
            <person name="Dupont J."/>
            <person name="Gouzy J."/>
            <person name="Branca A."/>
            <person name="Abraham A.L."/>
            <person name="Ceppi M."/>
            <person name="Conseiller E."/>
            <person name="Debuchy R."/>
            <person name="Malagnac F."/>
            <person name="Goarin A."/>
            <person name="Silar P."/>
            <person name="Lacoste S."/>
            <person name="Sallet E."/>
            <person name="Bensimon A."/>
            <person name="Giraud T."/>
            <person name="Brygoo Y."/>
        </authorList>
    </citation>
    <scope>NUCLEOTIDE SEQUENCE [LARGE SCALE GENOMIC DNA]</scope>
    <source>
        <strain evidence="1">FM164</strain>
    </source>
</reference>
<proteinExistence type="predicted"/>
<accession>W6QD31</accession>
<evidence type="ECO:0000313" key="2">
    <source>
        <dbReference type="Proteomes" id="UP000030686"/>
    </source>
</evidence>
<dbReference type="Proteomes" id="UP000030686">
    <property type="component" value="Unassembled WGS sequence"/>
</dbReference>
<organism evidence="1 2">
    <name type="scientific">Penicillium roqueforti (strain FM164)</name>
    <dbReference type="NCBI Taxonomy" id="1365484"/>
    <lineage>
        <taxon>Eukaryota</taxon>
        <taxon>Fungi</taxon>
        <taxon>Dikarya</taxon>
        <taxon>Ascomycota</taxon>
        <taxon>Pezizomycotina</taxon>
        <taxon>Eurotiomycetes</taxon>
        <taxon>Eurotiomycetidae</taxon>
        <taxon>Eurotiales</taxon>
        <taxon>Aspergillaceae</taxon>
        <taxon>Penicillium</taxon>
    </lineage>
</organism>
<dbReference type="EMBL" id="HG792015">
    <property type="protein sequence ID" value="CDM27512.1"/>
    <property type="molecule type" value="Genomic_DNA"/>
</dbReference>
<protein>
    <submittedName>
        <fullName evidence="1">Genomic scaffold, ProqFM164S01</fullName>
    </submittedName>
</protein>
<dbReference type="AlphaFoldDB" id="W6QD31"/>